<dbReference type="GO" id="GO:0051539">
    <property type="term" value="F:4 iron, 4 sulfur cluster binding"/>
    <property type="evidence" value="ECO:0007669"/>
    <property type="project" value="UniProtKB-KW"/>
</dbReference>
<dbReference type="EC" id="2.8.4.3" evidence="10"/>
<evidence type="ECO:0000256" key="4">
    <source>
        <dbReference type="ARBA" id="ARBA00022490"/>
    </source>
</evidence>
<comment type="cofactor">
    <cofactor evidence="1">
        <name>[4Fe-4S] cluster</name>
        <dbReference type="ChEBI" id="CHEBI:49883"/>
    </cofactor>
</comment>
<organism evidence="14 15">
    <name type="scientific">Candidatus Riesia pediculischaeffi PTSU</name>
    <dbReference type="NCBI Taxonomy" id="1401651"/>
    <lineage>
        <taxon>Bacteria</taxon>
        <taxon>Pseudomonadati</taxon>
        <taxon>Pseudomonadota</taxon>
        <taxon>Gammaproteobacteria</taxon>
        <taxon>Enterobacterales</taxon>
        <taxon>Enterobacteriaceae</taxon>
        <taxon>Candidatus Riesia</taxon>
    </lineage>
</organism>
<evidence type="ECO:0000259" key="13">
    <source>
        <dbReference type="PROSITE" id="PS51918"/>
    </source>
</evidence>
<keyword evidence="3" id="KW-0004">4Fe-4S</keyword>
<feature type="domain" description="TRAM" evidence="11">
    <location>
        <begin position="300"/>
        <end position="363"/>
    </location>
</feature>
<proteinExistence type="predicted"/>
<dbReference type="PATRIC" id="fig|1401651.3.peg.445"/>
<keyword evidence="9" id="KW-0411">Iron-sulfur</keyword>
<sequence>MGGCVSSQIGKEIFKRAPYVDIVFGPQTIYLLPEMIRSFEKSKNRIINVRSTSRNKKFQNNHQIAKKSISSFISIIEGCNKKCSFCIVPTTRGKEFSRPSEEIFVEIKQLVSEGCREFHLLGQNVNAYRYVQQDGKICNFSQLIQQISSINGVERIKFSTSHPNHFTEDIIELYSNVPQLIDYVHIPIQSGSNRILKKMKRSYSVERYKKIVEKIRTVRPNMLFGSDFIVGFPGEKEEDFLKTMRVIKEVDFDVSFSFIYSIRPGTAASLLDDNINEYEKRNRLYSLQNLIEKQVIKHSKEMINQIQKILVISTDQHDPKKLIGFSNKNRRVVFYGQKEMIGNFVNVKITHFYGKKLYGEISR</sequence>
<feature type="domain" description="Radical SAM core" evidence="13">
    <location>
        <begin position="65"/>
        <end position="297"/>
    </location>
</feature>
<reference evidence="14 15" key="1">
    <citation type="journal article" date="2014" name="G3 (Bethesda)">
        <title>Genome sequence of Candidatus Riesia pediculischaeffi, endosymbiont of chimpanzee lice, and genomic comparison of recently acquired endosymbionts from human and chimpanzee lice.</title>
        <authorList>
            <person name="Boyd B.M."/>
            <person name="Allen J.M."/>
            <person name="de Crecy-Lagard V."/>
            <person name="Reed D.L."/>
        </authorList>
    </citation>
    <scope>NUCLEOTIDE SEQUENCE [LARGE SCALE GENOMIC DNA]</scope>
    <source>
        <strain evidence="14 15">PTSU</strain>
    </source>
</reference>
<dbReference type="PANTHER" id="PTHR43020">
    <property type="entry name" value="CDK5 REGULATORY SUBUNIT-ASSOCIATED PROTEIN 1"/>
    <property type="match status" value="1"/>
</dbReference>
<dbReference type="Gene3D" id="3.80.30.20">
    <property type="entry name" value="tm_1862 like domain"/>
    <property type="match status" value="1"/>
</dbReference>
<evidence type="ECO:0000256" key="8">
    <source>
        <dbReference type="ARBA" id="ARBA00023004"/>
    </source>
</evidence>
<dbReference type="PROSITE" id="PS50926">
    <property type="entry name" value="TRAM"/>
    <property type="match status" value="1"/>
</dbReference>
<dbReference type="GO" id="GO:0046872">
    <property type="term" value="F:metal ion binding"/>
    <property type="evidence" value="ECO:0007669"/>
    <property type="project" value="UniProtKB-KW"/>
</dbReference>
<protein>
    <recommendedName>
        <fullName evidence="10">tRNA-2-methylthio-N(6)-dimethylallyladenosine synthase</fullName>
        <ecNumber evidence="10">2.8.4.3</ecNumber>
    </recommendedName>
</protein>
<feature type="domain" description="MTTase N-terminal" evidence="12">
    <location>
        <begin position="1"/>
        <end position="41"/>
    </location>
</feature>
<dbReference type="NCBIfam" id="TIGR01574">
    <property type="entry name" value="miaB-methiolase"/>
    <property type="match status" value="1"/>
</dbReference>
<comment type="function">
    <text evidence="2">Catalyzes the methylthiolation of N6-(dimethylallyl)adenosine (i(6)A), leading to the formation of 2-methylthio-N6-(dimethylallyl)adenosine (ms(2)i(6)A) at position 37 in tRNAs that read codons beginning with uridine.</text>
</comment>
<dbReference type="Proteomes" id="UP000054529">
    <property type="component" value="Unassembled WGS sequence"/>
</dbReference>
<dbReference type="InterPro" id="IPR006638">
    <property type="entry name" value="Elp3/MiaA/NifB-like_rSAM"/>
</dbReference>
<evidence type="ECO:0000256" key="9">
    <source>
        <dbReference type="ARBA" id="ARBA00023014"/>
    </source>
</evidence>
<dbReference type="SUPFAM" id="SSF102114">
    <property type="entry name" value="Radical SAM enzymes"/>
    <property type="match status" value="1"/>
</dbReference>
<dbReference type="GO" id="GO:0035597">
    <property type="term" value="F:tRNA-2-methylthio-N(6)-dimethylallyladenosine(37) synthase activity"/>
    <property type="evidence" value="ECO:0007669"/>
    <property type="project" value="UniProtKB-EC"/>
</dbReference>
<dbReference type="Pfam" id="PF01938">
    <property type="entry name" value="TRAM"/>
    <property type="match status" value="1"/>
</dbReference>
<evidence type="ECO:0000256" key="7">
    <source>
        <dbReference type="ARBA" id="ARBA00022723"/>
    </source>
</evidence>
<gene>
    <name evidence="14" type="ORF">P689_122179</name>
</gene>
<dbReference type="FunFam" id="3.80.30.20:FF:000001">
    <property type="entry name" value="tRNA-2-methylthio-N(6)-dimethylallyladenosine synthase 2"/>
    <property type="match status" value="1"/>
</dbReference>
<evidence type="ECO:0000256" key="2">
    <source>
        <dbReference type="ARBA" id="ARBA00003234"/>
    </source>
</evidence>
<evidence type="ECO:0000256" key="6">
    <source>
        <dbReference type="ARBA" id="ARBA00022691"/>
    </source>
</evidence>
<dbReference type="InterPro" id="IPR023404">
    <property type="entry name" value="rSAM_horseshoe"/>
</dbReference>
<dbReference type="InterPro" id="IPR005839">
    <property type="entry name" value="Methylthiotransferase"/>
</dbReference>
<keyword evidence="7" id="KW-0479">Metal-binding</keyword>
<evidence type="ECO:0000256" key="3">
    <source>
        <dbReference type="ARBA" id="ARBA00022485"/>
    </source>
</evidence>
<dbReference type="AlphaFoldDB" id="A0A0C1VJH9"/>
<dbReference type="InterPro" id="IPR002792">
    <property type="entry name" value="TRAM_dom"/>
</dbReference>
<dbReference type="CDD" id="cd01335">
    <property type="entry name" value="Radical_SAM"/>
    <property type="match status" value="1"/>
</dbReference>
<dbReference type="SFLD" id="SFLDG01082">
    <property type="entry name" value="B12-binding_domain_containing"/>
    <property type="match status" value="1"/>
</dbReference>
<dbReference type="PROSITE" id="PS51449">
    <property type="entry name" value="MTTASE_N"/>
    <property type="match status" value="1"/>
</dbReference>
<evidence type="ECO:0000259" key="12">
    <source>
        <dbReference type="PROSITE" id="PS51449"/>
    </source>
</evidence>
<evidence type="ECO:0000259" key="11">
    <source>
        <dbReference type="PROSITE" id="PS50926"/>
    </source>
</evidence>
<evidence type="ECO:0000313" key="14">
    <source>
        <dbReference type="EMBL" id="KIE64010.1"/>
    </source>
</evidence>
<evidence type="ECO:0000256" key="5">
    <source>
        <dbReference type="ARBA" id="ARBA00022679"/>
    </source>
</evidence>
<dbReference type="InterPro" id="IPR020612">
    <property type="entry name" value="Methylthiotransferase_CS"/>
</dbReference>
<dbReference type="InterPro" id="IPR058240">
    <property type="entry name" value="rSAM_sf"/>
</dbReference>
<dbReference type="Pfam" id="PF04055">
    <property type="entry name" value="Radical_SAM"/>
    <property type="match status" value="1"/>
</dbReference>
<dbReference type="PROSITE" id="PS51918">
    <property type="entry name" value="RADICAL_SAM"/>
    <property type="match status" value="1"/>
</dbReference>
<evidence type="ECO:0000256" key="10">
    <source>
        <dbReference type="ARBA" id="ARBA00033765"/>
    </source>
</evidence>
<dbReference type="PROSITE" id="PS01278">
    <property type="entry name" value="MTTASE_RADICAL"/>
    <property type="match status" value="1"/>
</dbReference>
<accession>A0A0C1VJH9</accession>
<dbReference type="PANTHER" id="PTHR43020:SF2">
    <property type="entry name" value="MITOCHONDRIAL TRNA METHYLTHIOTRANSFERASE CDK5RAP1"/>
    <property type="match status" value="1"/>
</dbReference>
<dbReference type="SFLD" id="SFLDG01061">
    <property type="entry name" value="methylthiotransferase"/>
    <property type="match status" value="1"/>
</dbReference>
<comment type="caution">
    <text evidence="14">The sequence shown here is derived from an EMBL/GenBank/DDBJ whole genome shotgun (WGS) entry which is preliminary data.</text>
</comment>
<dbReference type="HOGENOM" id="CLU_018697_2_2_6"/>
<evidence type="ECO:0000256" key="1">
    <source>
        <dbReference type="ARBA" id="ARBA00001966"/>
    </source>
</evidence>
<dbReference type="InterPro" id="IPR007197">
    <property type="entry name" value="rSAM"/>
</dbReference>
<dbReference type="SFLD" id="SFLDS00029">
    <property type="entry name" value="Radical_SAM"/>
    <property type="match status" value="1"/>
</dbReference>
<dbReference type="InterPro" id="IPR013848">
    <property type="entry name" value="Methylthiotransferase_N"/>
</dbReference>
<keyword evidence="6" id="KW-0949">S-adenosyl-L-methionine</keyword>
<evidence type="ECO:0000313" key="15">
    <source>
        <dbReference type="Proteomes" id="UP000054529"/>
    </source>
</evidence>
<dbReference type="NCBIfam" id="TIGR00089">
    <property type="entry name" value="MiaB/RimO family radical SAM methylthiotransferase"/>
    <property type="match status" value="1"/>
</dbReference>
<keyword evidence="4" id="KW-0963">Cytoplasm</keyword>
<dbReference type="EMBL" id="AWXV01000004">
    <property type="protein sequence ID" value="KIE64010.1"/>
    <property type="molecule type" value="Genomic_DNA"/>
</dbReference>
<keyword evidence="8" id="KW-0408">Iron</keyword>
<name>A0A0C1VJH9_9ENTR</name>
<dbReference type="SMART" id="SM00729">
    <property type="entry name" value="Elp3"/>
    <property type="match status" value="1"/>
</dbReference>
<keyword evidence="5 14" id="KW-0808">Transferase</keyword>
<dbReference type="GO" id="GO:0005829">
    <property type="term" value="C:cytosol"/>
    <property type="evidence" value="ECO:0007669"/>
    <property type="project" value="TreeGrafter"/>
</dbReference>